<dbReference type="GO" id="GO:0016226">
    <property type="term" value="P:iron-sulfur cluster assembly"/>
    <property type="evidence" value="ECO:0007669"/>
    <property type="project" value="InterPro"/>
</dbReference>
<dbReference type="SUPFAM" id="SSF101960">
    <property type="entry name" value="Stabilizer of iron transporter SufD"/>
    <property type="match status" value="1"/>
</dbReference>
<dbReference type="NCBIfam" id="NF008773">
    <property type="entry name" value="PRK11814.1"/>
    <property type="match status" value="1"/>
</dbReference>
<dbReference type="InterPro" id="IPR000825">
    <property type="entry name" value="SUF_FeS_clus_asmbl_SufBD_core"/>
</dbReference>
<evidence type="ECO:0000313" key="4">
    <source>
        <dbReference type="EMBL" id="BAZ88034.1"/>
    </source>
</evidence>
<feature type="domain" description="SUF system FeS cluster assembly SufBD core" evidence="2">
    <location>
        <begin position="208"/>
        <end position="450"/>
    </location>
</feature>
<proteinExistence type="inferred from homology"/>
<comment type="similarity">
    <text evidence="1">Belongs to the iron-sulfur cluster assembly SufBD family.</text>
</comment>
<protein>
    <submittedName>
        <fullName evidence="4">FeS assembly protein SufB</fullName>
    </submittedName>
</protein>
<evidence type="ECO:0000256" key="1">
    <source>
        <dbReference type="ARBA" id="ARBA00043967"/>
    </source>
</evidence>
<dbReference type="AlphaFoldDB" id="A0A1Z4V9C8"/>
<keyword evidence="5" id="KW-1185">Reference proteome</keyword>
<dbReference type="KEGG" id="dcm:NIES806_42680"/>
<dbReference type="InterPro" id="IPR010231">
    <property type="entry name" value="SUF_FeS_clus_asmbl_SufB"/>
</dbReference>
<dbReference type="OrthoDB" id="9803529at2"/>
<dbReference type="Pfam" id="PF01458">
    <property type="entry name" value="SUFBD_core"/>
    <property type="match status" value="1"/>
</dbReference>
<reference evidence="4 5" key="1">
    <citation type="submission" date="2017-06" db="EMBL/GenBank/DDBJ databases">
        <title>Genome sequencing of cyanobaciteial culture collection at National Institute for Environmental Studies (NIES).</title>
        <authorList>
            <person name="Hirose Y."/>
            <person name="Shimura Y."/>
            <person name="Fujisawa T."/>
            <person name="Nakamura Y."/>
            <person name="Kawachi M."/>
        </authorList>
    </citation>
    <scope>NUCLEOTIDE SEQUENCE [LARGE SCALE GENOMIC DNA]</scope>
    <source>
        <strain evidence="4 5">NIES-806</strain>
    </source>
</reference>
<dbReference type="PANTHER" id="PTHR30508:SF1">
    <property type="entry name" value="UPF0051 PROTEIN ABCI8, CHLOROPLASTIC-RELATED"/>
    <property type="match status" value="1"/>
</dbReference>
<evidence type="ECO:0000259" key="3">
    <source>
        <dbReference type="Pfam" id="PF19295"/>
    </source>
</evidence>
<dbReference type="EMBL" id="AP018316">
    <property type="protein sequence ID" value="BAZ88034.1"/>
    <property type="molecule type" value="Genomic_DNA"/>
</dbReference>
<dbReference type="PANTHER" id="PTHR30508">
    <property type="entry name" value="FES CLUSTER ASSEMBLY PROTEIN SUF"/>
    <property type="match status" value="1"/>
</dbReference>
<feature type="domain" description="SUF system FeS cluster assembly SufBD N-terminal" evidence="3">
    <location>
        <begin position="137"/>
        <end position="200"/>
    </location>
</feature>
<dbReference type="InterPro" id="IPR055346">
    <property type="entry name" value="Fe-S_cluster_assembly_SufBD"/>
</dbReference>
<dbReference type="Pfam" id="PF19295">
    <property type="entry name" value="SufBD_N"/>
    <property type="match status" value="1"/>
</dbReference>
<dbReference type="InterPro" id="IPR037284">
    <property type="entry name" value="SUF_FeS_clus_asmbl_SufBD_sf"/>
</dbReference>
<accession>A0A1Z4V9C8</accession>
<dbReference type="NCBIfam" id="TIGR01980">
    <property type="entry name" value="sufB"/>
    <property type="match status" value="1"/>
</dbReference>
<dbReference type="Proteomes" id="UP000218702">
    <property type="component" value="Chromosome"/>
</dbReference>
<gene>
    <name evidence="4" type="ORF">NIES806_42680</name>
</gene>
<evidence type="ECO:0000259" key="2">
    <source>
        <dbReference type="Pfam" id="PF01458"/>
    </source>
</evidence>
<dbReference type="InterPro" id="IPR045595">
    <property type="entry name" value="SufBD_N"/>
</dbReference>
<name>A0A1Z4V9C8_9CYAN</name>
<dbReference type="RefSeq" id="WP_096670386.1">
    <property type="nucleotide sequence ID" value="NZ_AP018316.1"/>
</dbReference>
<evidence type="ECO:0000313" key="5">
    <source>
        <dbReference type="Proteomes" id="UP000218702"/>
    </source>
</evidence>
<organism evidence="4 5">
    <name type="scientific">Dolichospermum compactum NIES-806</name>
    <dbReference type="NCBI Taxonomy" id="1973481"/>
    <lineage>
        <taxon>Bacteria</taxon>
        <taxon>Bacillati</taxon>
        <taxon>Cyanobacteriota</taxon>
        <taxon>Cyanophyceae</taxon>
        <taxon>Nostocales</taxon>
        <taxon>Aphanizomenonaceae</taxon>
        <taxon>Dolichospermum</taxon>
        <taxon>Dolichospermum compactum</taxon>
    </lineage>
</organism>
<sequence length="479" mass="52896">MSASVTTLVNQPYKYGFVTDIEADTIPRGLSEDVVRLISAKKNEPEFMLEYRLRAYHQWLKMTEPTWSHVQYPPINYQDIIYYSAPKQKKAKLNSLDEVDPTLLETFAKLGIPLNEQKRLTNVAVDAIFDSVSVATTYKEKLAKDGVIFCSFSEALQEHPELIKKYLGSVVPIADNYFAALNAAVFSDGSFVYIPKGLKCPMELSTYFRINTGDTGQFERTLIVADEGSYVSYLEGCTAPMYDSNQLHAAVVELVALDNAEIKYSTVQNWYAGDVNGKGGIYNFVTKRGLCQGVNSKISWTQVETGSAITWKYPSCVLVGDNSVGEFYSVALTNNMQQADTGSKMIHVGKNTRSTIISKGISAGKSSNSYRGLVKINPTAKGARNYSQCDSMLIGDNAQANTFPYIQVQNNTGKVEHEASTSKIGEDQLFFFAQRGISSEDAISMMISGFCKDVFSQLPMEFAVEADKLLSLKLEGSVG</sequence>